<dbReference type="GO" id="GO:0004725">
    <property type="term" value="F:protein tyrosine phosphatase activity"/>
    <property type="evidence" value="ECO:0007669"/>
    <property type="project" value="UniProtKB-EC"/>
</dbReference>
<evidence type="ECO:0000256" key="1">
    <source>
        <dbReference type="ARBA" id="ARBA00011063"/>
    </source>
</evidence>
<dbReference type="PRINTS" id="PR00719">
    <property type="entry name" value="LMWPTPASE"/>
</dbReference>
<evidence type="ECO:0000259" key="6">
    <source>
        <dbReference type="SMART" id="SM00226"/>
    </source>
</evidence>
<dbReference type="EMBL" id="VMRY01000083">
    <property type="protein sequence ID" value="TVT51794.1"/>
    <property type="molecule type" value="Genomic_DNA"/>
</dbReference>
<dbReference type="InterPro" id="IPR050438">
    <property type="entry name" value="LMW_PTPase"/>
</dbReference>
<dbReference type="PANTHER" id="PTHR11717">
    <property type="entry name" value="LOW MOLECULAR WEIGHT PROTEIN TYROSINE PHOSPHATASE"/>
    <property type="match status" value="1"/>
</dbReference>
<name>A0A558CSQ1_9GAMM</name>
<dbReference type="Proteomes" id="UP000317355">
    <property type="component" value="Unassembled WGS sequence"/>
</dbReference>
<evidence type="ECO:0000313" key="8">
    <source>
        <dbReference type="Proteomes" id="UP000317355"/>
    </source>
</evidence>
<comment type="similarity">
    <text evidence="1">Belongs to the low molecular weight phosphotyrosine protein phosphatase family.</text>
</comment>
<feature type="domain" description="Phosphotyrosine protein phosphatase I" evidence="6">
    <location>
        <begin position="4"/>
        <end position="153"/>
    </location>
</feature>
<accession>A0A558CSQ1</accession>
<dbReference type="Pfam" id="PF01451">
    <property type="entry name" value="LMWPc"/>
    <property type="match status" value="1"/>
</dbReference>
<feature type="active site" evidence="5">
    <location>
        <position position="16"/>
    </location>
</feature>
<dbReference type="InterPro" id="IPR036196">
    <property type="entry name" value="Ptyr_pPase_sf"/>
</dbReference>
<gene>
    <name evidence="7" type="ORF">FHK82_14855</name>
</gene>
<keyword evidence="4" id="KW-0904">Protein phosphatase</keyword>
<evidence type="ECO:0000256" key="3">
    <source>
        <dbReference type="ARBA" id="ARBA00022801"/>
    </source>
</evidence>
<evidence type="ECO:0000256" key="4">
    <source>
        <dbReference type="ARBA" id="ARBA00022912"/>
    </source>
</evidence>
<dbReference type="EC" id="3.1.3.48" evidence="2"/>
<reference evidence="7 8" key="1">
    <citation type="submission" date="2019-07" db="EMBL/GenBank/DDBJ databases">
        <title>The pathways for chlorine oxyanion respiration interact through the shared metabolite chlorate.</title>
        <authorList>
            <person name="Barnum T.P."/>
            <person name="Cheng Y."/>
            <person name="Hill K.A."/>
            <person name="Lucas L.N."/>
            <person name="Carlson H.K."/>
            <person name="Coates J.D."/>
        </authorList>
    </citation>
    <scope>NUCLEOTIDE SEQUENCE [LARGE SCALE GENOMIC DNA]</scope>
    <source>
        <strain evidence="7">BK-3</strain>
    </source>
</reference>
<evidence type="ECO:0000256" key="2">
    <source>
        <dbReference type="ARBA" id="ARBA00013064"/>
    </source>
</evidence>
<dbReference type="CDD" id="cd16343">
    <property type="entry name" value="LMWPTP"/>
    <property type="match status" value="1"/>
</dbReference>
<dbReference type="InterPro" id="IPR023485">
    <property type="entry name" value="Ptyr_pPase"/>
</dbReference>
<dbReference type="SUPFAM" id="SSF52788">
    <property type="entry name" value="Phosphotyrosine protein phosphatases I"/>
    <property type="match status" value="1"/>
</dbReference>
<feature type="active site" description="Proton donor" evidence="5">
    <location>
        <position position="127"/>
    </location>
</feature>
<organism evidence="7 8">
    <name type="scientific">Sedimenticola thiotaurini</name>
    <dbReference type="NCBI Taxonomy" id="1543721"/>
    <lineage>
        <taxon>Bacteria</taxon>
        <taxon>Pseudomonadati</taxon>
        <taxon>Pseudomonadota</taxon>
        <taxon>Gammaproteobacteria</taxon>
        <taxon>Chromatiales</taxon>
        <taxon>Sedimenticolaceae</taxon>
        <taxon>Sedimenticola</taxon>
    </lineage>
</organism>
<dbReference type="PANTHER" id="PTHR11717:SF7">
    <property type="entry name" value="LOW MOLECULAR WEIGHT PHOSPHOTYROSINE PROTEIN PHOSPHATASE"/>
    <property type="match status" value="1"/>
</dbReference>
<dbReference type="AlphaFoldDB" id="A0A558CSQ1"/>
<dbReference type="Gene3D" id="3.40.50.2300">
    <property type="match status" value="1"/>
</dbReference>
<comment type="caution">
    <text evidence="7">The sequence shown here is derived from an EMBL/GenBank/DDBJ whole genome shotgun (WGS) entry which is preliminary data.</text>
</comment>
<evidence type="ECO:0000313" key="7">
    <source>
        <dbReference type="EMBL" id="TVT51794.1"/>
    </source>
</evidence>
<keyword evidence="3" id="KW-0378">Hydrolase</keyword>
<dbReference type="InterPro" id="IPR017867">
    <property type="entry name" value="Tyr_phospatase_low_mol_wt"/>
</dbReference>
<feature type="active site" description="Nucleophile" evidence="5">
    <location>
        <position position="10"/>
    </location>
</feature>
<proteinExistence type="inferred from homology"/>
<sequence>MKKVSVLFVCMGNICRSPTAHGVFEELVKRAGLEGRILIDSAGTHAYHVGHPPDPRSQKTAAERGIDLSALRARQTLREDFELFDYIIAMDRDNLSNLQFIAPPEGREKLHLFLDFAPGLGAKEVPDPYYGGSKGFDRVFDLVQSAAEALLASIRRDHQL</sequence>
<protein>
    <recommendedName>
        <fullName evidence="2">protein-tyrosine-phosphatase</fullName>
        <ecNumber evidence="2">3.1.3.48</ecNumber>
    </recommendedName>
</protein>
<evidence type="ECO:0000256" key="5">
    <source>
        <dbReference type="PIRSR" id="PIRSR617867-1"/>
    </source>
</evidence>
<dbReference type="SMART" id="SM00226">
    <property type="entry name" value="LMWPc"/>
    <property type="match status" value="1"/>
</dbReference>
<dbReference type="FunFam" id="3.40.50.2300:FF:000113">
    <property type="entry name" value="Low molecular weight protein-tyrosine-phosphatase"/>
    <property type="match status" value="1"/>
</dbReference>